<sequence length="421" mass="48696">MAQDEELERTLLNLFYSVSSDQSYMTWTDLLNCLIAHIPMKKRNIMPIHHGGRYLKQHTRHEMIRKMICIKSGKTCVYIITSKHGCTGLYDEKFRLQKKYKIDIDSDPDSNFSAGSTDPGWITDAIWMGSSKHIVYSTSLRTMHFFDASASTHYEEYRAYGIKSIPTCMTFIENDDGLDSYDILFFGDDSVNAKTISLLIQNLNHKFEPYIFKLSTGVSCFDYADDLLITGSNDKLIRVWNALVTSKPKLIISGHKSAIKSLKIMYNYLISYSKDVILKECGIKKTTGDQLNLCIYPETSQSNVFMVTWWDYFTFITIKTKNEPKESLDSGLKSREASIVKKEGKTENGDEEYEDVNTYPMDLTFFRFFEERKKRLNKENSINVLKVKKYINNTRMKELAKNNMPFMALEVHDINDHGNII</sequence>
<dbReference type="PROSITE" id="PS50082">
    <property type="entry name" value="WD_REPEATS_2"/>
    <property type="match status" value="1"/>
</dbReference>
<proteinExistence type="predicted"/>
<keyword evidence="3" id="KW-1185">Reference proteome</keyword>
<evidence type="ECO:0000313" key="3">
    <source>
        <dbReference type="Proteomes" id="UP000675881"/>
    </source>
</evidence>
<dbReference type="Gene3D" id="2.130.10.10">
    <property type="entry name" value="YVTN repeat-like/Quinoprotein amine dehydrogenase"/>
    <property type="match status" value="1"/>
</dbReference>
<dbReference type="OrthoDB" id="691673at2759"/>
<evidence type="ECO:0000256" key="1">
    <source>
        <dbReference type="ARBA" id="ARBA00022737"/>
    </source>
</evidence>
<dbReference type="Proteomes" id="UP000675881">
    <property type="component" value="Chromosome 1"/>
</dbReference>
<dbReference type="SUPFAM" id="SSF50978">
    <property type="entry name" value="WD40 repeat-like"/>
    <property type="match status" value="1"/>
</dbReference>
<reference evidence="2" key="1">
    <citation type="submission" date="2021-02" db="EMBL/GenBank/DDBJ databases">
        <authorList>
            <person name="Bekaert M."/>
        </authorList>
    </citation>
    <scope>NUCLEOTIDE SEQUENCE</scope>
    <source>
        <strain evidence="2">IoA-00</strain>
    </source>
</reference>
<dbReference type="EMBL" id="HG994580">
    <property type="protein sequence ID" value="CAF2749409.1"/>
    <property type="molecule type" value="Genomic_DNA"/>
</dbReference>
<dbReference type="InterPro" id="IPR051242">
    <property type="entry name" value="WD-EF-hand_domain"/>
</dbReference>
<dbReference type="PANTHER" id="PTHR44324:SF3">
    <property type="entry name" value="WD REPEAT-CONTAINING PROTEIN 49-LIKE"/>
    <property type="match status" value="1"/>
</dbReference>
<organism evidence="2 3">
    <name type="scientific">Lepeophtheirus salmonis</name>
    <name type="common">Salmon louse</name>
    <name type="synonym">Caligus salmonis</name>
    <dbReference type="NCBI Taxonomy" id="72036"/>
    <lineage>
        <taxon>Eukaryota</taxon>
        <taxon>Metazoa</taxon>
        <taxon>Ecdysozoa</taxon>
        <taxon>Arthropoda</taxon>
        <taxon>Crustacea</taxon>
        <taxon>Multicrustacea</taxon>
        <taxon>Hexanauplia</taxon>
        <taxon>Copepoda</taxon>
        <taxon>Siphonostomatoida</taxon>
        <taxon>Caligidae</taxon>
        <taxon>Lepeophtheirus</taxon>
    </lineage>
</organism>
<keyword evidence="1" id="KW-0677">Repeat</keyword>
<dbReference type="InterPro" id="IPR015943">
    <property type="entry name" value="WD40/YVTN_repeat-like_dom_sf"/>
</dbReference>
<gene>
    <name evidence="2" type="ORF">LSAA_441</name>
</gene>
<evidence type="ECO:0000313" key="2">
    <source>
        <dbReference type="EMBL" id="CAF2749409.1"/>
    </source>
</evidence>
<accession>A0A7R8CF67</accession>
<dbReference type="InterPro" id="IPR036322">
    <property type="entry name" value="WD40_repeat_dom_sf"/>
</dbReference>
<dbReference type="InterPro" id="IPR001680">
    <property type="entry name" value="WD40_rpt"/>
</dbReference>
<name>A0A7R8CF67_LEPSM</name>
<dbReference type="AlphaFoldDB" id="A0A7R8CF67"/>
<protein>
    <submittedName>
        <fullName evidence="2">(salmon louse) hypothetical protein</fullName>
    </submittedName>
</protein>
<dbReference type="PANTHER" id="PTHR44324">
    <property type="entry name" value="WD40 REPEAT DOMAIN 95"/>
    <property type="match status" value="1"/>
</dbReference>